<evidence type="ECO:0000313" key="2">
    <source>
        <dbReference type="EMBL" id="SMP74494.1"/>
    </source>
</evidence>
<gene>
    <name evidence="2" type="ORF">SAMN06296065_10779</name>
</gene>
<keyword evidence="1" id="KW-0472">Membrane</keyword>
<reference evidence="2 3" key="1">
    <citation type="submission" date="2017-05" db="EMBL/GenBank/DDBJ databases">
        <authorList>
            <person name="Varghese N."/>
            <person name="Submissions S."/>
        </authorList>
    </citation>
    <scope>NUCLEOTIDE SEQUENCE [LARGE SCALE GENOMIC DNA]</scope>
    <source>
        <strain evidence="2 3">SM16</strain>
    </source>
</reference>
<evidence type="ECO:0000313" key="3">
    <source>
        <dbReference type="Proteomes" id="UP001157910"/>
    </source>
</evidence>
<keyword evidence="1" id="KW-1133">Transmembrane helix</keyword>
<proteinExistence type="predicted"/>
<keyword evidence="1" id="KW-0812">Transmembrane</keyword>
<evidence type="ECO:0000256" key="1">
    <source>
        <dbReference type="SAM" id="Phobius"/>
    </source>
</evidence>
<name>A0ABY1QLK6_9SPHN</name>
<comment type="caution">
    <text evidence="2">The sequence shown here is derived from an EMBL/GenBank/DDBJ whole genome shotgun (WGS) entry which is preliminary data.</text>
</comment>
<organism evidence="2 3">
    <name type="scientific">Novosphingobium panipatense</name>
    <dbReference type="NCBI Taxonomy" id="428991"/>
    <lineage>
        <taxon>Bacteria</taxon>
        <taxon>Pseudomonadati</taxon>
        <taxon>Pseudomonadota</taxon>
        <taxon>Alphaproteobacteria</taxon>
        <taxon>Sphingomonadales</taxon>
        <taxon>Sphingomonadaceae</taxon>
        <taxon>Novosphingobium</taxon>
    </lineage>
</organism>
<keyword evidence="3" id="KW-1185">Reference proteome</keyword>
<accession>A0ABY1QLK6</accession>
<dbReference type="Proteomes" id="UP001157910">
    <property type="component" value="Unassembled WGS sequence"/>
</dbReference>
<feature type="transmembrane region" description="Helical" evidence="1">
    <location>
        <begin position="46"/>
        <end position="66"/>
    </location>
</feature>
<dbReference type="RefSeq" id="WP_283406491.1">
    <property type="nucleotide sequence ID" value="NZ_FXUI01000007.1"/>
</dbReference>
<sequence>MKVANDNIVRLQGLGRGSSDWAAHRPAGGVYAAQRRDHEQEHDGRGLAMAVLLCVVCWGALGYFLLG</sequence>
<protein>
    <submittedName>
        <fullName evidence="2">Uncharacterized protein</fullName>
    </submittedName>
</protein>
<dbReference type="EMBL" id="FXUI01000007">
    <property type="protein sequence ID" value="SMP74494.1"/>
    <property type="molecule type" value="Genomic_DNA"/>
</dbReference>